<reference evidence="6 7" key="1">
    <citation type="journal article" date="2014" name="Genome Announc.">
        <title>Whole-Genome Sequence of Streptococcus suis Serotype 4 Reference Strain 6407.</title>
        <authorList>
            <person name="Wang K."/>
            <person name="Chen J."/>
            <person name="Yao H."/>
            <person name="Lu C."/>
        </authorList>
    </citation>
    <scope>NUCLEOTIDE SEQUENCE [LARGE SCALE GENOMIC DNA]</scope>
    <source>
        <strain evidence="6">6407</strain>
    </source>
</reference>
<evidence type="ECO:0000313" key="6">
    <source>
        <dbReference type="EMBL" id="AIG43185.1"/>
    </source>
</evidence>
<dbReference type="InterPro" id="IPR027417">
    <property type="entry name" value="P-loop_NTPase"/>
</dbReference>
<evidence type="ECO:0000256" key="3">
    <source>
        <dbReference type="ARBA" id="ARBA00022741"/>
    </source>
</evidence>
<evidence type="ECO:0000256" key="4">
    <source>
        <dbReference type="ARBA" id="ARBA00022840"/>
    </source>
</evidence>
<evidence type="ECO:0000259" key="5">
    <source>
        <dbReference type="PROSITE" id="PS50893"/>
    </source>
</evidence>
<dbReference type="GO" id="GO:0016020">
    <property type="term" value="C:membrane"/>
    <property type="evidence" value="ECO:0007669"/>
    <property type="project" value="InterPro"/>
</dbReference>
<dbReference type="PANTHER" id="PTHR46743">
    <property type="entry name" value="TEICHOIC ACIDS EXPORT ATP-BINDING PROTEIN TAGH"/>
    <property type="match status" value="1"/>
</dbReference>
<dbReference type="GO" id="GO:0140359">
    <property type="term" value="F:ABC-type transporter activity"/>
    <property type="evidence" value="ECO:0007669"/>
    <property type="project" value="InterPro"/>
</dbReference>
<evidence type="ECO:0000256" key="2">
    <source>
        <dbReference type="ARBA" id="ARBA00022448"/>
    </source>
</evidence>
<sequence length="404" mass="45412">MVKNNNIAVKVEHVSKSFKLPTESSQSLRTTLVNLFKGIKGYVEYNVLQDISFEVEKGDFFGIVGRNGSGKSTLLKILSQIYVPERGTVAVDGKLVSFIELGVGFNPELTGKENVYLNGAMLGFTAEEIDAMYDDIVEFAELSEFMNQKLKNYSSGMQVRLAFSVAIKAQGDILILDEVLAVGDEAFQRKCNDYFLERKKSGKTTILVTHDMGAVKKYCNKALLIEKGYVKALGEPDDVANQYSFDNVLASISEVTENEEPLHQSDIVKDLQINLVSKNQIEPDESIEIEFRYTVLEDIETHVAFTFLDLERHFDVYNDNSMDLKTFGKGEKFFRVKCKLPSINQAKLKMAVSVRNSNKQPLLFAKTSDTPAIFISRKFSTDNIAEEDAATGFIQRNSQWELLD</sequence>
<dbReference type="Proteomes" id="UP000028185">
    <property type="component" value="Chromosome"/>
</dbReference>
<dbReference type="InterPro" id="IPR003439">
    <property type="entry name" value="ABC_transporter-like_ATP-bd"/>
</dbReference>
<dbReference type="PATRIC" id="fig|1214179.4.peg.699"/>
<dbReference type="PANTHER" id="PTHR46743:SF2">
    <property type="entry name" value="TEICHOIC ACIDS EXPORT ATP-BINDING PROTEIN TAGH"/>
    <property type="match status" value="1"/>
</dbReference>
<dbReference type="SMR" id="A0A075SQ72"/>
<dbReference type="InterPro" id="IPR017871">
    <property type="entry name" value="ABC_transporter-like_CS"/>
</dbReference>
<dbReference type="EMBL" id="CP008921">
    <property type="protein sequence ID" value="AIG43185.1"/>
    <property type="molecule type" value="Genomic_DNA"/>
</dbReference>
<dbReference type="PROSITE" id="PS00211">
    <property type="entry name" value="ABC_TRANSPORTER_1"/>
    <property type="match status" value="1"/>
</dbReference>
<dbReference type="InterPro" id="IPR050683">
    <property type="entry name" value="Bact_Polysacc_Export_ATP-bd"/>
</dbReference>
<dbReference type="GO" id="GO:0016887">
    <property type="term" value="F:ATP hydrolysis activity"/>
    <property type="evidence" value="ECO:0007669"/>
    <property type="project" value="InterPro"/>
</dbReference>
<dbReference type="SMART" id="SM00382">
    <property type="entry name" value="AAA"/>
    <property type="match status" value="1"/>
</dbReference>
<dbReference type="RefSeq" id="WP_002937100.1">
    <property type="nucleotide sequence ID" value="NZ_ALLE01000001.1"/>
</dbReference>
<dbReference type="HOGENOM" id="CLU_000604_101_6_9"/>
<dbReference type="Gene3D" id="3.40.50.300">
    <property type="entry name" value="P-loop containing nucleotide triphosphate hydrolases"/>
    <property type="match status" value="1"/>
</dbReference>
<dbReference type="CDD" id="cd03220">
    <property type="entry name" value="ABC_KpsT_Wzt"/>
    <property type="match status" value="1"/>
</dbReference>
<dbReference type="PROSITE" id="PS50893">
    <property type="entry name" value="ABC_TRANSPORTER_2"/>
    <property type="match status" value="1"/>
</dbReference>
<dbReference type="SUPFAM" id="SSF52540">
    <property type="entry name" value="P-loop containing nucleoside triphosphate hydrolases"/>
    <property type="match status" value="1"/>
</dbReference>
<proteinExistence type="inferred from homology"/>
<name>A0A075SQ72_STRSU</name>
<keyword evidence="3" id="KW-0547">Nucleotide-binding</keyword>
<comment type="similarity">
    <text evidence="1">Belongs to the ABC transporter superfamily.</text>
</comment>
<dbReference type="GO" id="GO:0005524">
    <property type="term" value="F:ATP binding"/>
    <property type="evidence" value="ECO:0007669"/>
    <property type="project" value="UniProtKB-KW"/>
</dbReference>
<dbReference type="Pfam" id="PF00005">
    <property type="entry name" value="ABC_tran"/>
    <property type="match status" value="1"/>
</dbReference>
<protein>
    <submittedName>
        <fullName evidence="6">ABC transporter ATP-binding protein</fullName>
    </submittedName>
</protein>
<keyword evidence="4 6" id="KW-0067">ATP-binding</keyword>
<feature type="domain" description="ABC transporter" evidence="5">
    <location>
        <begin position="30"/>
        <end position="252"/>
    </location>
</feature>
<keyword evidence="2" id="KW-0813">Transport</keyword>
<accession>A0A075SQ72</accession>
<evidence type="ECO:0000256" key="1">
    <source>
        <dbReference type="ARBA" id="ARBA00005417"/>
    </source>
</evidence>
<gene>
    <name evidence="6" type="ORF">ID09_03660</name>
</gene>
<dbReference type="GeneID" id="8153495"/>
<dbReference type="InterPro" id="IPR003593">
    <property type="entry name" value="AAA+_ATPase"/>
</dbReference>
<organism evidence="6 7">
    <name type="scientific">Streptococcus suis 6407</name>
    <dbReference type="NCBI Taxonomy" id="1214179"/>
    <lineage>
        <taxon>Bacteria</taxon>
        <taxon>Bacillati</taxon>
        <taxon>Bacillota</taxon>
        <taxon>Bacilli</taxon>
        <taxon>Lactobacillales</taxon>
        <taxon>Streptococcaceae</taxon>
        <taxon>Streptococcus</taxon>
    </lineage>
</organism>
<evidence type="ECO:0000313" key="7">
    <source>
        <dbReference type="Proteomes" id="UP000028185"/>
    </source>
</evidence>
<dbReference type="AlphaFoldDB" id="A0A075SQ72"/>
<dbReference type="InterPro" id="IPR015860">
    <property type="entry name" value="ABC_transpr_TagH-like"/>
</dbReference>